<dbReference type="OrthoDB" id="9791248at2"/>
<comment type="subcellular location">
    <subcellularLocation>
        <location evidence="2">Cell membrane</location>
        <topology evidence="2">Multi-pass membrane protein</topology>
    </subcellularLocation>
</comment>
<dbReference type="RefSeq" id="WP_075153298.1">
    <property type="nucleotide sequence ID" value="NZ_QQWR01000016.1"/>
</dbReference>
<keyword evidence="13" id="KW-1185">Reference proteome</keyword>
<reference evidence="11" key="1">
    <citation type="submission" date="2016-12" db="EMBL/GenBank/DDBJ databases">
        <title>Whole genome sequencing of Sphingomonas koreensis.</title>
        <authorList>
            <person name="Conlan S."/>
            <person name="Thomas P.J."/>
            <person name="Mullikin J."/>
            <person name="Palmore T.N."/>
            <person name="Frank K.M."/>
            <person name="Segre J.A."/>
        </authorList>
    </citation>
    <scope>NUCLEOTIDE SEQUENCE</scope>
    <source>
        <strain evidence="11">ABOJV</strain>
    </source>
</reference>
<keyword evidence="9 10" id="KW-0472">Membrane</keyword>
<sequence length="190" mass="21458">MNPLEVAASLLLLANIALVARRSIWNYPFAIAAVTLYGVLFFQTKLYSDMLLQLFYVALNLYGWMNWSRSKADAGEVVVLTLDWPARLAWLAGCALLTGGWGWLMHRMTDAAMPWWDAGVAMTSVAAQILLARRYLENWVLWILVDIVAIPLFAVRGLWLTSGVYVILLGLSIWGLIDWYRAHSRRRAAA</sequence>
<dbReference type="NCBIfam" id="TIGR01528">
    <property type="entry name" value="NMN_trans_PnuC"/>
    <property type="match status" value="1"/>
</dbReference>
<dbReference type="Proteomes" id="UP000286681">
    <property type="component" value="Unassembled WGS sequence"/>
</dbReference>
<keyword evidence="6" id="KW-1003">Cell membrane</keyword>
<dbReference type="EMBL" id="QQWO01000003">
    <property type="protein sequence ID" value="RSV06336.1"/>
    <property type="molecule type" value="Genomic_DNA"/>
</dbReference>
<dbReference type="Pfam" id="PF04973">
    <property type="entry name" value="NMN_transporter"/>
    <property type="match status" value="1"/>
</dbReference>
<evidence type="ECO:0000256" key="2">
    <source>
        <dbReference type="ARBA" id="ARBA00004651"/>
    </source>
</evidence>
<dbReference type="KEGG" id="skr:BRX40_16540"/>
<dbReference type="EMBL" id="CP018820">
    <property type="protein sequence ID" value="APR55125.1"/>
    <property type="molecule type" value="Genomic_DNA"/>
</dbReference>
<comment type="function">
    <text evidence="1">Required for nicotinamide riboside transport across the inner membrane.</text>
</comment>
<evidence type="ECO:0000256" key="6">
    <source>
        <dbReference type="ARBA" id="ARBA00022475"/>
    </source>
</evidence>
<organism evidence="11 13">
    <name type="scientific">Sphingomonas koreensis</name>
    <dbReference type="NCBI Taxonomy" id="93064"/>
    <lineage>
        <taxon>Bacteria</taxon>
        <taxon>Pseudomonadati</taxon>
        <taxon>Pseudomonadota</taxon>
        <taxon>Alphaproteobacteria</taxon>
        <taxon>Sphingomonadales</taxon>
        <taxon>Sphingomonadaceae</taxon>
        <taxon>Sphingomonas</taxon>
    </lineage>
</organism>
<dbReference type="GO" id="GO:0034257">
    <property type="term" value="F:nicotinamide riboside transmembrane transporter activity"/>
    <property type="evidence" value="ECO:0007669"/>
    <property type="project" value="InterPro"/>
</dbReference>
<dbReference type="Proteomes" id="UP000185161">
    <property type="component" value="Chromosome"/>
</dbReference>
<evidence type="ECO:0000256" key="3">
    <source>
        <dbReference type="ARBA" id="ARBA00006669"/>
    </source>
</evidence>
<evidence type="ECO:0000256" key="4">
    <source>
        <dbReference type="ARBA" id="ARBA00017522"/>
    </source>
</evidence>
<evidence type="ECO:0000313" key="12">
    <source>
        <dbReference type="EMBL" id="RSV06336.1"/>
    </source>
</evidence>
<dbReference type="PANTHER" id="PTHR36122:SF2">
    <property type="entry name" value="NICOTINAMIDE RIBOSIDE TRANSPORTER PNUC"/>
    <property type="match status" value="1"/>
</dbReference>
<evidence type="ECO:0000256" key="1">
    <source>
        <dbReference type="ARBA" id="ARBA00002672"/>
    </source>
</evidence>
<dbReference type="InterPro" id="IPR006419">
    <property type="entry name" value="NMN_transpt_PnuC"/>
</dbReference>
<evidence type="ECO:0000313" key="14">
    <source>
        <dbReference type="Proteomes" id="UP000286681"/>
    </source>
</evidence>
<dbReference type="AlphaFoldDB" id="A0A1L6JGS4"/>
<feature type="transmembrane region" description="Helical" evidence="10">
    <location>
        <begin position="88"/>
        <end position="106"/>
    </location>
</feature>
<reference evidence="12 14" key="3">
    <citation type="submission" date="2018-07" db="EMBL/GenBank/DDBJ databases">
        <title>Genomic and Epidemiologic Investigation of an Indolent Hospital Outbreak.</title>
        <authorList>
            <person name="Johnson R.C."/>
            <person name="Deming C."/>
            <person name="Conlan S."/>
            <person name="Zellmer C.J."/>
            <person name="Michelin A.V."/>
            <person name="Lee-Lin S."/>
            <person name="Thomas P.J."/>
            <person name="Park M."/>
            <person name="Weingarten R.A."/>
            <person name="Less J."/>
            <person name="Dekker J.P."/>
            <person name="Frank K.M."/>
            <person name="Musser K.A."/>
            <person name="Mcquiston J.R."/>
            <person name="Henderson D.K."/>
            <person name="Lau A.F."/>
            <person name="Palmore T.N."/>
            <person name="Segre J.A."/>
        </authorList>
    </citation>
    <scope>NUCLEOTIDE SEQUENCE [LARGE SCALE GENOMIC DNA]</scope>
    <source>
        <strain evidence="12 14">SK-NIH.Env10_0317</strain>
    </source>
</reference>
<evidence type="ECO:0000256" key="10">
    <source>
        <dbReference type="SAM" id="Phobius"/>
    </source>
</evidence>
<dbReference type="PANTHER" id="PTHR36122">
    <property type="entry name" value="NICOTINAMIDE RIBOSIDE TRANSPORTER PNUC"/>
    <property type="match status" value="1"/>
</dbReference>
<evidence type="ECO:0000313" key="11">
    <source>
        <dbReference type="EMBL" id="APR55125.1"/>
    </source>
</evidence>
<keyword evidence="8 10" id="KW-1133">Transmembrane helix</keyword>
<accession>A0A1L6JGS4</accession>
<evidence type="ECO:0000256" key="8">
    <source>
        <dbReference type="ARBA" id="ARBA00022989"/>
    </source>
</evidence>
<keyword evidence="5" id="KW-0813">Transport</keyword>
<evidence type="ECO:0000256" key="9">
    <source>
        <dbReference type="ARBA" id="ARBA00023136"/>
    </source>
</evidence>
<keyword evidence="7 10" id="KW-0812">Transmembrane</keyword>
<comment type="similarity">
    <text evidence="3">Belongs to the nicotinamide ribonucleoside (NR) uptake permease (TC 4.B.1) family.</text>
</comment>
<evidence type="ECO:0000256" key="7">
    <source>
        <dbReference type="ARBA" id="ARBA00022692"/>
    </source>
</evidence>
<feature type="transmembrane region" description="Helical" evidence="10">
    <location>
        <begin position="24"/>
        <end position="44"/>
    </location>
</feature>
<feature type="transmembrane region" description="Helical" evidence="10">
    <location>
        <begin position="165"/>
        <end position="182"/>
    </location>
</feature>
<proteinExistence type="inferred from homology"/>
<gene>
    <name evidence="11" type="ORF">BRX40_16540</name>
    <name evidence="12" type="ORF">CA257_04470</name>
</gene>
<evidence type="ECO:0000256" key="5">
    <source>
        <dbReference type="ARBA" id="ARBA00022448"/>
    </source>
</evidence>
<evidence type="ECO:0000313" key="13">
    <source>
        <dbReference type="Proteomes" id="UP000185161"/>
    </source>
</evidence>
<protein>
    <recommendedName>
        <fullName evidence="4">Nicotinamide riboside transporter PnuC</fullName>
    </recommendedName>
</protein>
<dbReference type="GO" id="GO:0005886">
    <property type="term" value="C:plasma membrane"/>
    <property type="evidence" value="ECO:0007669"/>
    <property type="project" value="UniProtKB-SubCell"/>
</dbReference>
<feature type="transmembrane region" description="Helical" evidence="10">
    <location>
        <begin position="139"/>
        <end position="159"/>
    </location>
</feature>
<dbReference type="STRING" id="93064.BRX40_16540"/>
<reference evidence="13" key="2">
    <citation type="submission" date="2016-12" db="EMBL/GenBank/DDBJ databases">
        <title>Whole genome sequencing of Sphingomonas sp. ABOJV.</title>
        <authorList>
            <person name="Conlan S."/>
            <person name="Thomas P.J."/>
            <person name="Mullikin J."/>
            <person name="Palmore T.N."/>
            <person name="Frank K.M."/>
            <person name="Segre J.A."/>
        </authorList>
    </citation>
    <scope>NUCLEOTIDE SEQUENCE [LARGE SCALE GENOMIC DNA]</scope>
    <source>
        <strain evidence="13">ABOJV</strain>
    </source>
</reference>
<name>A0A1L6JGS4_9SPHN</name>